<dbReference type="OrthoDB" id="2590011at2759"/>
<dbReference type="GO" id="GO:0001228">
    <property type="term" value="F:DNA-binding transcription activator activity, RNA polymerase II-specific"/>
    <property type="evidence" value="ECO:0007669"/>
    <property type="project" value="TreeGrafter"/>
</dbReference>
<dbReference type="CDD" id="cd14688">
    <property type="entry name" value="bZIP_YAP"/>
    <property type="match status" value="1"/>
</dbReference>
<evidence type="ECO:0000313" key="4">
    <source>
        <dbReference type="Proteomes" id="UP000177622"/>
    </source>
</evidence>
<organism evidence="3 4">
    <name type="scientific">Penicillium arizonense</name>
    <dbReference type="NCBI Taxonomy" id="1835702"/>
    <lineage>
        <taxon>Eukaryota</taxon>
        <taxon>Fungi</taxon>
        <taxon>Dikarya</taxon>
        <taxon>Ascomycota</taxon>
        <taxon>Pezizomycotina</taxon>
        <taxon>Eurotiomycetes</taxon>
        <taxon>Eurotiomycetidae</taxon>
        <taxon>Eurotiales</taxon>
        <taxon>Aspergillaceae</taxon>
        <taxon>Penicillium</taxon>
    </lineage>
</organism>
<proteinExistence type="predicted"/>
<keyword evidence="2" id="KW-0539">Nucleus</keyword>
<gene>
    <name evidence="3" type="ORF">PENARI_c032G01833</name>
</gene>
<dbReference type="EMBL" id="LXJU01000032">
    <property type="protein sequence ID" value="OGE48111.1"/>
    <property type="molecule type" value="Genomic_DNA"/>
</dbReference>
<dbReference type="STRING" id="1835702.A0A1F5L5B4"/>
<reference evidence="3 4" key="1">
    <citation type="journal article" date="2016" name="Sci. Rep.">
        <title>Penicillium arizonense, a new, genome sequenced fungal species, reveals a high chemical diversity in secreted metabolites.</title>
        <authorList>
            <person name="Grijseels S."/>
            <person name="Nielsen J.C."/>
            <person name="Randelovic M."/>
            <person name="Nielsen J."/>
            <person name="Nielsen K.F."/>
            <person name="Workman M."/>
            <person name="Frisvad J.C."/>
        </authorList>
    </citation>
    <scope>NUCLEOTIDE SEQUENCE [LARGE SCALE GENOMIC DNA]</scope>
    <source>
        <strain evidence="3 4">CBS 141311</strain>
    </source>
</reference>
<dbReference type="GeneID" id="34581280"/>
<evidence type="ECO:0000256" key="2">
    <source>
        <dbReference type="ARBA" id="ARBA00023242"/>
    </source>
</evidence>
<dbReference type="RefSeq" id="XP_022483567.1">
    <property type="nucleotide sequence ID" value="XM_022636546.1"/>
</dbReference>
<comment type="subcellular location">
    <subcellularLocation>
        <location evidence="1">Nucleus</location>
    </subcellularLocation>
</comment>
<dbReference type="InterPro" id="IPR050936">
    <property type="entry name" value="AP-1-like"/>
</dbReference>
<comment type="caution">
    <text evidence="3">The sequence shown here is derived from an EMBL/GenBank/DDBJ whole genome shotgun (WGS) entry which is preliminary data.</text>
</comment>
<evidence type="ECO:0008006" key="5">
    <source>
        <dbReference type="Google" id="ProtNLM"/>
    </source>
</evidence>
<protein>
    <recommendedName>
        <fullName evidence="5">BZIP domain-containing protein</fullName>
    </recommendedName>
</protein>
<evidence type="ECO:0000313" key="3">
    <source>
        <dbReference type="EMBL" id="OGE48111.1"/>
    </source>
</evidence>
<dbReference type="Proteomes" id="UP000177622">
    <property type="component" value="Unassembled WGS sequence"/>
</dbReference>
<keyword evidence="4" id="KW-1185">Reference proteome</keyword>
<evidence type="ECO:0000256" key="1">
    <source>
        <dbReference type="ARBA" id="ARBA00004123"/>
    </source>
</evidence>
<dbReference type="PANTHER" id="PTHR40621">
    <property type="entry name" value="TRANSCRIPTION FACTOR KAPC-RELATED"/>
    <property type="match status" value="1"/>
</dbReference>
<dbReference type="PANTHER" id="PTHR40621:SF6">
    <property type="entry name" value="AP-1-LIKE TRANSCRIPTION FACTOR YAP1-RELATED"/>
    <property type="match status" value="1"/>
</dbReference>
<dbReference type="GO" id="GO:0090575">
    <property type="term" value="C:RNA polymerase II transcription regulator complex"/>
    <property type="evidence" value="ECO:0007669"/>
    <property type="project" value="TreeGrafter"/>
</dbReference>
<name>A0A1F5L5B4_PENAI</name>
<dbReference type="AlphaFoldDB" id="A0A1F5L5B4"/>
<sequence>MLMFRSTHRLRKDQYFKNLESEVLRLRANEVNLVIQVQNLRNQVDVLQEILKKHDQSILSTPFCDFVATEGVRPDPLPPIAPIQDHANVQDGISSWASKPDMDFERTNAYVDLSSESICAPIKANNSTDSHGQPVGLTNDPLPGQLFSSPSRTALVQSKDSQLLCAKKPFDQKMTDMGMEFILALEHPCLPHLDRHPDKPNGHALLASATFINSNSHQCASPSHKPALIFDRLLALSEELVLEDELSPTQAWFHLVQQPWTSRIDLDILRLLSSSLSKLIKCHG</sequence>
<dbReference type="GO" id="GO:0000976">
    <property type="term" value="F:transcription cis-regulatory region binding"/>
    <property type="evidence" value="ECO:0007669"/>
    <property type="project" value="InterPro"/>
</dbReference>
<accession>A0A1F5L5B4</accession>